<reference evidence="2 3" key="1">
    <citation type="submission" date="2013-11" db="EMBL/GenBank/DDBJ databases">
        <title>The Damaraland mole rat (Fukomys damarensis) genome and evolution of African mole rats.</title>
        <authorList>
            <person name="Gladyshev V.N."/>
            <person name="Fang X."/>
        </authorList>
    </citation>
    <scope>NUCLEOTIDE SEQUENCE [LARGE SCALE GENOMIC DNA]</scope>
    <source>
        <tissue evidence="2">Liver</tissue>
    </source>
</reference>
<protein>
    <submittedName>
        <fullName evidence="2">Uncharacterized protein</fullName>
    </submittedName>
</protein>
<name>A0A091CP40_FUKDA</name>
<evidence type="ECO:0000256" key="1">
    <source>
        <dbReference type="SAM" id="MobiDB-lite"/>
    </source>
</evidence>
<evidence type="ECO:0000313" key="3">
    <source>
        <dbReference type="Proteomes" id="UP000028990"/>
    </source>
</evidence>
<organism evidence="2 3">
    <name type="scientific">Fukomys damarensis</name>
    <name type="common">Damaraland mole rat</name>
    <name type="synonym">Cryptomys damarensis</name>
    <dbReference type="NCBI Taxonomy" id="885580"/>
    <lineage>
        <taxon>Eukaryota</taxon>
        <taxon>Metazoa</taxon>
        <taxon>Chordata</taxon>
        <taxon>Craniata</taxon>
        <taxon>Vertebrata</taxon>
        <taxon>Euteleostomi</taxon>
        <taxon>Mammalia</taxon>
        <taxon>Eutheria</taxon>
        <taxon>Euarchontoglires</taxon>
        <taxon>Glires</taxon>
        <taxon>Rodentia</taxon>
        <taxon>Hystricomorpha</taxon>
        <taxon>Bathyergidae</taxon>
        <taxon>Fukomys</taxon>
    </lineage>
</organism>
<dbReference type="Proteomes" id="UP000028990">
    <property type="component" value="Unassembled WGS sequence"/>
</dbReference>
<keyword evidence="3" id="KW-1185">Reference proteome</keyword>
<gene>
    <name evidence="2" type="ORF">H920_19679</name>
</gene>
<dbReference type="EMBL" id="KN125273">
    <property type="protein sequence ID" value="KFO18945.1"/>
    <property type="molecule type" value="Genomic_DNA"/>
</dbReference>
<sequence length="105" mass="11815">MEAESGMRTEDGTDILACADFCEIEFALWQKSGLICESVLKVMLVPQDFAVHDRGHQQVVWLTPPTPGRLLPSEHLRDDRLIPVHHERGLGHPQSRRHPSVEAVS</sequence>
<proteinExistence type="predicted"/>
<accession>A0A091CP40</accession>
<evidence type="ECO:0000313" key="2">
    <source>
        <dbReference type="EMBL" id="KFO18945.1"/>
    </source>
</evidence>
<dbReference type="AlphaFoldDB" id="A0A091CP40"/>
<feature type="region of interest" description="Disordered" evidence="1">
    <location>
        <begin position="83"/>
        <end position="105"/>
    </location>
</feature>